<dbReference type="RefSeq" id="WP_079592048.1">
    <property type="nucleotide sequence ID" value="NZ_FUYX01000014.1"/>
</dbReference>
<dbReference type="GO" id="GO:0034040">
    <property type="term" value="F:ATPase-coupled lipid transmembrane transporter activity"/>
    <property type="evidence" value="ECO:0007669"/>
    <property type="project" value="TreeGrafter"/>
</dbReference>
<dbReference type="InterPro" id="IPR039421">
    <property type="entry name" value="Type_1_exporter"/>
</dbReference>
<sequence length="586" mass="62633">MKAVKPAPDALVRELQRSFVGGLGYAAFLSLCVNLLLLTVPLFMMQVQDRVIVSRSYDTLTMLLVIALGALALYGTIEFIRSLTFQTMASIFARRLNLPALQSAVSASLEQGSAQATQAIRDLNDIRYFIASSSIATPLEAAWSPIFLAVLFALHPIYGLVGVVSLVILLLLGVLSDMLTRRVLKEANEAGVASINEVGASLRHSETIEAMGMLPALARRWRGQQLAMIEQLDMGTRRGKFIAAVTRSSRMTMQLAIYATGATLIISNEVTAGTLMAASILLGRLLAPFDSMISDWRQWILAAAAWKRVRELVVSRSSQRQTVPTPPCEGELVVDRAVFAPSGSEQTVIKGVSFSLQPGEVLGVVGPSGAGKSTLARLLVGVLKPNVGGIYLDGHSTFLWERGSFGAMVGYLPQSVSLLNGTIAENIARMREPDPHAILEAARIAGVHELIGRLPLGYDTNVNDGDFNLSGGQRQRIGLARALYGMPRLIVLDEPNANLDAEGEQSLIRAIAAARESGAIVVLIAHRPSVMQVVDKLLVLREGRVQQFGPRAAIAGMITPGGRVEIEPAANAPAAAGPTPIRGVTA</sequence>
<evidence type="ECO:0000256" key="8">
    <source>
        <dbReference type="SAM" id="Phobius"/>
    </source>
</evidence>
<dbReference type="InterPro" id="IPR017871">
    <property type="entry name" value="ABC_transporter-like_CS"/>
</dbReference>
<dbReference type="InterPro" id="IPR036640">
    <property type="entry name" value="ABC1_TM_sf"/>
</dbReference>
<dbReference type="Pfam" id="PF00005">
    <property type="entry name" value="ABC_tran"/>
    <property type="match status" value="1"/>
</dbReference>
<dbReference type="InterPro" id="IPR027417">
    <property type="entry name" value="P-loop_NTPase"/>
</dbReference>
<dbReference type="InterPro" id="IPR003439">
    <property type="entry name" value="ABC_transporter-like_ATP-bd"/>
</dbReference>
<dbReference type="GO" id="GO:0016887">
    <property type="term" value="F:ATP hydrolysis activity"/>
    <property type="evidence" value="ECO:0007669"/>
    <property type="project" value="InterPro"/>
</dbReference>
<dbReference type="InterPro" id="IPR010128">
    <property type="entry name" value="ATPase_T1SS_PrtD-like"/>
</dbReference>
<dbReference type="PANTHER" id="PTHR24221">
    <property type="entry name" value="ATP-BINDING CASSETTE SUB-FAMILY B"/>
    <property type="match status" value="1"/>
</dbReference>
<dbReference type="PROSITE" id="PS00211">
    <property type="entry name" value="ABC_TRANSPORTER_1"/>
    <property type="match status" value="1"/>
</dbReference>
<keyword evidence="4" id="KW-0547">Nucleotide-binding</keyword>
<dbReference type="GO" id="GO:0005524">
    <property type="term" value="F:ATP binding"/>
    <property type="evidence" value="ECO:0007669"/>
    <property type="project" value="UniProtKB-KW"/>
</dbReference>
<keyword evidence="3 8" id="KW-0812">Transmembrane</keyword>
<dbReference type="Pfam" id="PF00664">
    <property type="entry name" value="ABC_membrane"/>
    <property type="match status" value="1"/>
</dbReference>
<evidence type="ECO:0000259" key="10">
    <source>
        <dbReference type="PROSITE" id="PS50929"/>
    </source>
</evidence>
<dbReference type="PANTHER" id="PTHR24221:SF248">
    <property type="entry name" value="ABC TRANSPORTER TRANSMEMBRANE REGION"/>
    <property type="match status" value="1"/>
</dbReference>
<dbReference type="Gene3D" id="1.20.1560.10">
    <property type="entry name" value="ABC transporter type 1, transmembrane domain"/>
    <property type="match status" value="1"/>
</dbReference>
<dbReference type="EMBL" id="FUYX01000014">
    <property type="protein sequence ID" value="SKC10547.1"/>
    <property type="molecule type" value="Genomic_DNA"/>
</dbReference>
<name>A0A1T5GQ91_9HYPH</name>
<dbReference type="PROSITE" id="PS50893">
    <property type="entry name" value="ABC_TRANSPORTER_2"/>
    <property type="match status" value="1"/>
</dbReference>
<proteinExistence type="inferred from homology"/>
<protein>
    <submittedName>
        <fullName evidence="11">ATP-binding cassette, subfamily C</fullName>
    </submittedName>
</protein>
<dbReference type="AlphaFoldDB" id="A0A1T5GQ91"/>
<dbReference type="SUPFAM" id="SSF52540">
    <property type="entry name" value="P-loop containing nucleoside triphosphate hydrolases"/>
    <property type="match status" value="1"/>
</dbReference>
<evidence type="ECO:0000313" key="12">
    <source>
        <dbReference type="Proteomes" id="UP000190130"/>
    </source>
</evidence>
<feature type="domain" description="ABC transmembrane type-1" evidence="10">
    <location>
        <begin position="26"/>
        <end position="301"/>
    </location>
</feature>
<dbReference type="NCBIfam" id="TIGR01842">
    <property type="entry name" value="type_I_sec_PrtD"/>
    <property type="match status" value="1"/>
</dbReference>
<feature type="transmembrane region" description="Helical" evidence="8">
    <location>
        <begin position="57"/>
        <end position="77"/>
    </location>
</feature>
<feature type="domain" description="ABC transporter" evidence="9">
    <location>
        <begin position="332"/>
        <end position="567"/>
    </location>
</feature>
<dbReference type="GO" id="GO:0030253">
    <property type="term" value="P:protein secretion by the type I secretion system"/>
    <property type="evidence" value="ECO:0007669"/>
    <property type="project" value="InterPro"/>
</dbReference>
<feature type="transmembrane region" description="Helical" evidence="8">
    <location>
        <begin position="255"/>
        <end position="282"/>
    </location>
</feature>
<comment type="subcellular location">
    <subcellularLocation>
        <location evidence="1">Cell membrane</location>
        <topology evidence="1">Multi-pass membrane protein</topology>
    </subcellularLocation>
</comment>
<comment type="similarity">
    <text evidence="2">Belongs to the ABC transporter superfamily.</text>
</comment>
<dbReference type="InterPro" id="IPR003593">
    <property type="entry name" value="AAA+_ATPase"/>
</dbReference>
<keyword evidence="7 8" id="KW-0472">Membrane</keyword>
<evidence type="ECO:0000259" key="9">
    <source>
        <dbReference type="PROSITE" id="PS50893"/>
    </source>
</evidence>
<evidence type="ECO:0000313" key="11">
    <source>
        <dbReference type="EMBL" id="SKC10547.1"/>
    </source>
</evidence>
<feature type="transmembrane region" description="Helical" evidence="8">
    <location>
        <begin position="23"/>
        <end position="45"/>
    </location>
</feature>
<gene>
    <name evidence="11" type="ORF">SAMN05660750_04284</name>
</gene>
<dbReference type="Gene3D" id="3.40.50.300">
    <property type="entry name" value="P-loop containing nucleotide triphosphate hydrolases"/>
    <property type="match status" value="1"/>
</dbReference>
<dbReference type="Proteomes" id="UP000190130">
    <property type="component" value="Unassembled WGS sequence"/>
</dbReference>
<evidence type="ECO:0000256" key="3">
    <source>
        <dbReference type="ARBA" id="ARBA00022692"/>
    </source>
</evidence>
<organism evidence="11 12">
    <name type="scientific">Bosea thiooxidans</name>
    <dbReference type="NCBI Taxonomy" id="53254"/>
    <lineage>
        <taxon>Bacteria</taxon>
        <taxon>Pseudomonadati</taxon>
        <taxon>Pseudomonadota</taxon>
        <taxon>Alphaproteobacteria</taxon>
        <taxon>Hyphomicrobiales</taxon>
        <taxon>Boseaceae</taxon>
        <taxon>Bosea</taxon>
    </lineage>
</organism>
<dbReference type="GO" id="GO:0140359">
    <property type="term" value="F:ABC-type transporter activity"/>
    <property type="evidence" value="ECO:0007669"/>
    <property type="project" value="InterPro"/>
</dbReference>
<keyword evidence="6 8" id="KW-1133">Transmembrane helix</keyword>
<evidence type="ECO:0000256" key="4">
    <source>
        <dbReference type="ARBA" id="ARBA00022741"/>
    </source>
</evidence>
<dbReference type="PROSITE" id="PS50929">
    <property type="entry name" value="ABC_TM1F"/>
    <property type="match status" value="1"/>
</dbReference>
<dbReference type="InterPro" id="IPR011527">
    <property type="entry name" value="ABC1_TM_dom"/>
</dbReference>
<dbReference type="OrthoDB" id="9808328at2"/>
<dbReference type="SUPFAM" id="SSF90123">
    <property type="entry name" value="ABC transporter transmembrane region"/>
    <property type="match status" value="1"/>
</dbReference>
<evidence type="ECO:0000256" key="2">
    <source>
        <dbReference type="ARBA" id="ARBA00005417"/>
    </source>
</evidence>
<keyword evidence="5 11" id="KW-0067">ATP-binding</keyword>
<accession>A0A1T5GQ91</accession>
<reference evidence="11 12" key="1">
    <citation type="submission" date="2017-02" db="EMBL/GenBank/DDBJ databases">
        <authorList>
            <person name="Peterson S.W."/>
        </authorList>
    </citation>
    <scope>NUCLEOTIDE SEQUENCE [LARGE SCALE GENOMIC DNA]</scope>
    <source>
        <strain evidence="11 12">DSM 9653</strain>
    </source>
</reference>
<evidence type="ECO:0000256" key="6">
    <source>
        <dbReference type="ARBA" id="ARBA00022989"/>
    </source>
</evidence>
<dbReference type="SMART" id="SM00382">
    <property type="entry name" value="AAA"/>
    <property type="match status" value="1"/>
</dbReference>
<dbReference type="GO" id="GO:0005886">
    <property type="term" value="C:plasma membrane"/>
    <property type="evidence" value="ECO:0007669"/>
    <property type="project" value="UniProtKB-SubCell"/>
</dbReference>
<feature type="transmembrane region" description="Helical" evidence="8">
    <location>
        <begin position="146"/>
        <end position="175"/>
    </location>
</feature>
<evidence type="ECO:0000256" key="7">
    <source>
        <dbReference type="ARBA" id="ARBA00023136"/>
    </source>
</evidence>
<dbReference type="GO" id="GO:0030256">
    <property type="term" value="C:type I protein secretion system complex"/>
    <property type="evidence" value="ECO:0007669"/>
    <property type="project" value="InterPro"/>
</dbReference>
<evidence type="ECO:0000256" key="5">
    <source>
        <dbReference type="ARBA" id="ARBA00022840"/>
    </source>
</evidence>
<evidence type="ECO:0000256" key="1">
    <source>
        <dbReference type="ARBA" id="ARBA00004651"/>
    </source>
</evidence>